<organism evidence="1 2">
    <name type="scientific">Micrococcus flavus</name>
    <dbReference type="NCBI Taxonomy" id="384602"/>
    <lineage>
        <taxon>Bacteria</taxon>
        <taxon>Bacillati</taxon>
        <taxon>Actinomycetota</taxon>
        <taxon>Actinomycetes</taxon>
        <taxon>Micrococcales</taxon>
        <taxon>Micrococcaceae</taxon>
        <taxon>Micrococcus</taxon>
    </lineage>
</organism>
<dbReference type="EMBL" id="JACHMC010000001">
    <property type="protein sequence ID" value="MBB4882019.1"/>
    <property type="molecule type" value="Genomic_DNA"/>
</dbReference>
<dbReference type="OrthoDB" id="9980044at2"/>
<proteinExistence type="predicted"/>
<sequence length="82" mass="8564">MTLPPLHHGRDDAGRRGAGGPGHGLRSVYTFVGVTFVCALIGFWTLRLFGVGRGDLALGWALAIVAGAAVAAAVIIRAVRRR</sequence>
<protein>
    <submittedName>
        <fullName evidence="1">Uncharacterized protein</fullName>
    </submittedName>
</protein>
<name>A0A4Y8X3N1_9MICC</name>
<gene>
    <name evidence="1" type="ORF">BJ976_000370</name>
</gene>
<dbReference type="RefSeq" id="WP_135029802.1">
    <property type="nucleotide sequence ID" value="NZ_BMLA01000003.1"/>
</dbReference>
<dbReference type="Proteomes" id="UP000560081">
    <property type="component" value="Unassembled WGS sequence"/>
</dbReference>
<accession>A0A4Y8X3N1</accession>
<reference evidence="1 2" key="1">
    <citation type="submission" date="2020-08" db="EMBL/GenBank/DDBJ databases">
        <title>Sequencing the genomes of 1000 actinobacteria strains.</title>
        <authorList>
            <person name="Klenk H.-P."/>
        </authorList>
    </citation>
    <scope>NUCLEOTIDE SEQUENCE [LARGE SCALE GENOMIC DNA]</scope>
    <source>
        <strain evidence="1 2">DSM 19079</strain>
    </source>
</reference>
<dbReference type="AlphaFoldDB" id="A0A4Y8X3N1"/>
<evidence type="ECO:0000313" key="1">
    <source>
        <dbReference type="EMBL" id="MBB4882019.1"/>
    </source>
</evidence>
<keyword evidence="2" id="KW-1185">Reference proteome</keyword>
<comment type="caution">
    <text evidence="1">The sequence shown here is derived from an EMBL/GenBank/DDBJ whole genome shotgun (WGS) entry which is preliminary data.</text>
</comment>
<evidence type="ECO:0000313" key="2">
    <source>
        <dbReference type="Proteomes" id="UP000560081"/>
    </source>
</evidence>